<dbReference type="OrthoDB" id="7401204at2759"/>
<keyword evidence="1" id="KW-1185">Reference proteome</keyword>
<gene>
    <name evidence="2" type="primary">LOC113399305</name>
</gene>
<accession>A0A8B8ID37</accession>
<evidence type="ECO:0000313" key="2">
    <source>
        <dbReference type="RefSeq" id="XP_026494182.2"/>
    </source>
</evidence>
<dbReference type="AlphaFoldDB" id="A0A8B8ID37"/>
<sequence length="83" mass="9473">MNNNAEKLQTLPNIDAIGPDFYDIVEQEIYYDLARMKKNVAIVTNLRLAAAEIEVETAALYHAELWYDIENLKAVTNENIKST</sequence>
<protein>
    <submittedName>
        <fullName evidence="2">Uncharacterized protein LOC113399305</fullName>
    </submittedName>
</protein>
<evidence type="ECO:0000313" key="1">
    <source>
        <dbReference type="Proteomes" id="UP001652626"/>
    </source>
</evidence>
<reference evidence="2" key="1">
    <citation type="submission" date="2025-08" db="UniProtKB">
        <authorList>
            <consortium name="RefSeq"/>
        </authorList>
    </citation>
    <scope>IDENTIFICATION</scope>
    <source>
        <tissue evidence="2">Whole body</tissue>
    </source>
</reference>
<dbReference type="Proteomes" id="UP001652626">
    <property type="component" value="Chromosome 19"/>
</dbReference>
<proteinExistence type="predicted"/>
<dbReference type="RefSeq" id="XP_026494182.2">
    <property type="nucleotide sequence ID" value="XM_026638397.2"/>
</dbReference>
<dbReference type="GeneID" id="113399305"/>
<name>A0A8B8ID37_VANTA</name>
<organism evidence="1 2">
    <name type="scientific">Vanessa tameamea</name>
    <name type="common">Kamehameha butterfly</name>
    <dbReference type="NCBI Taxonomy" id="334116"/>
    <lineage>
        <taxon>Eukaryota</taxon>
        <taxon>Metazoa</taxon>
        <taxon>Ecdysozoa</taxon>
        <taxon>Arthropoda</taxon>
        <taxon>Hexapoda</taxon>
        <taxon>Insecta</taxon>
        <taxon>Pterygota</taxon>
        <taxon>Neoptera</taxon>
        <taxon>Endopterygota</taxon>
        <taxon>Lepidoptera</taxon>
        <taxon>Glossata</taxon>
        <taxon>Ditrysia</taxon>
        <taxon>Papilionoidea</taxon>
        <taxon>Nymphalidae</taxon>
        <taxon>Nymphalinae</taxon>
        <taxon>Vanessa</taxon>
    </lineage>
</organism>